<dbReference type="AlphaFoldDB" id="A0ABD0SVK6"/>
<sequence length="204" mass="23637">MISKKLVDSNAKFIFDFIQNHPEHNEAIRRFCESLLSNPTKSICKEDALCLYVNNDLTKQQYNGIRFAVNEIAPDLLPSYYQVQLAKQDCYPPSESITVSEVQVKIRLQDILDLTVSRILKMTSINTEESYKYILILKWGCDGASSQATYKQSFSDSSFDDSSVFIYCRPILFRFEKENERLTKECYNDIIGQINTLVPLKNWQ</sequence>
<gene>
    <name evidence="1" type="ORF">ABMA28_003269</name>
</gene>
<name>A0ABD0SVK6_LOXSC</name>
<proteinExistence type="predicted"/>
<protein>
    <submittedName>
        <fullName evidence="1">Uncharacterized protein</fullName>
    </submittedName>
</protein>
<evidence type="ECO:0000313" key="1">
    <source>
        <dbReference type="EMBL" id="KAL0829786.1"/>
    </source>
</evidence>
<accession>A0ABD0SVK6</accession>
<organism evidence="1 2">
    <name type="scientific">Loxostege sticticalis</name>
    <name type="common">Beet webworm moth</name>
    <dbReference type="NCBI Taxonomy" id="481309"/>
    <lineage>
        <taxon>Eukaryota</taxon>
        <taxon>Metazoa</taxon>
        <taxon>Ecdysozoa</taxon>
        <taxon>Arthropoda</taxon>
        <taxon>Hexapoda</taxon>
        <taxon>Insecta</taxon>
        <taxon>Pterygota</taxon>
        <taxon>Neoptera</taxon>
        <taxon>Endopterygota</taxon>
        <taxon>Lepidoptera</taxon>
        <taxon>Glossata</taxon>
        <taxon>Ditrysia</taxon>
        <taxon>Pyraloidea</taxon>
        <taxon>Crambidae</taxon>
        <taxon>Pyraustinae</taxon>
        <taxon>Loxostege</taxon>
    </lineage>
</organism>
<evidence type="ECO:0000313" key="2">
    <source>
        <dbReference type="Proteomes" id="UP001549921"/>
    </source>
</evidence>
<comment type="caution">
    <text evidence="1">The sequence shown here is derived from an EMBL/GenBank/DDBJ whole genome shotgun (WGS) entry which is preliminary data.</text>
</comment>
<reference evidence="1 2" key="1">
    <citation type="submission" date="2024-06" db="EMBL/GenBank/DDBJ databases">
        <title>A chromosome-level genome assembly of beet webworm, Loxostege sticticalis.</title>
        <authorList>
            <person name="Zhang Y."/>
        </authorList>
    </citation>
    <scope>NUCLEOTIDE SEQUENCE [LARGE SCALE GENOMIC DNA]</scope>
    <source>
        <strain evidence="1">AQ028</strain>
        <tissue evidence="1">Male pupae</tissue>
    </source>
</reference>
<dbReference type="Proteomes" id="UP001549921">
    <property type="component" value="Unassembled WGS sequence"/>
</dbReference>
<dbReference type="EMBL" id="JBEDNZ010000014">
    <property type="protein sequence ID" value="KAL0829786.1"/>
    <property type="molecule type" value="Genomic_DNA"/>
</dbReference>